<keyword evidence="4 6" id="KW-0119">Carbohydrate metabolism</keyword>
<dbReference type="Pfam" id="PF11896">
    <property type="entry name" value="GlgE_dom_N_S"/>
    <property type="match status" value="1"/>
</dbReference>
<protein>
    <recommendedName>
        <fullName evidence="6">Alpha-1,4-glucan:maltose-1-phosphate maltosyltransferase</fullName>
        <shortName evidence="6">GMPMT</shortName>
        <ecNumber evidence="6">2.4.99.16</ecNumber>
    </recommendedName>
    <alternativeName>
        <fullName evidence="6">(1-&gt;4)-alpha-D-glucan:maltose-1-phosphate alpha-D-maltosyltransferase</fullName>
    </alternativeName>
</protein>
<comment type="subunit">
    <text evidence="1 6">Homodimer.</text>
</comment>
<feature type="binding site" evidence="6">
    <location>
        <position position="261"/>
    </location>
    <ligand>
        <name>alpha-maltose 1-phosphate</name>
        <dbReference type="ChEBI" id="CHEBI:63576"/>
    </ligand>
</feature>
<feature type="binding site" evidence="6">
    <location>
        <position position="393"/>
    </location>
    <ligand>
        <name>alpha-maltose 1-phosphate</name>
        <dbReference type="ChEBI" id="CHEBI:63576"/>
    </ligand>
</feature>
<feature type="domain" description="Glycosyl hydrolase family 13 catalytic" evidence="7">
    <location>
        <begin position="213"/>
        <end position="559"/>
    </location>
</feature>
<evidence type="ECO:0000313" key="8">
    <source>
        <dbReference type="EMBL" id="QDG54693.1"/>
    </source>
</evidence>
<keyword evidence="2 6" id="KW-0328">Glycosyltransferase</keyword>
<dbReference type="PANTHER" id="PTHR47786:SF2">
    <property type="entry name" value="GLYCOSYL HYDROLASE FAMILY 13 CATALYTIC DOMAIN-CONTAINING PROTEIN"/>
    <property type="match status" value="1"/>
</dbReference>
<dbReference type="InterPro" id="IPR049171">
    <property type="entry name" value="GLGE_C"/>
</dbReference>
<feature type="binding site" evidence="6">
    <location>
        <begin position="534"/>
        <end position="535"/>
    </location>
    <ligand>
        <name>alpha-maltose 1-phosphate</name>
        <dbReference type="ChEBI" id="CHEBI:63576"/>
    </ligand>
</feature>
<evidence type="ECO:0000313" key="9">
    <source>
        <dbReference type="Proteomes" id="UP000315995"/>
    </source>
</evidence>
<reference evidence="8 9" key="1">
    <citation type="submission" date="2019-06" db="EMBL/GenBank/DDBJ databases">
        <title>Persicimonas caeni gen. nov., sp. nov., a predatory bacterium isolated from solar saltern.</title>
        <authorList>
            <person name="Wang S."/>
        </authorList>
    </citation>
    <scope>NUCLEOTIDE SEQUENCE [LARGE SCALE GENOMIC DNA]</scope>
    <source>
        <strain evidence="8 9">YN101</strain>
    </source>
</reference>
<dbReference type="InterPro" id="IPR021828">
    <property type="entry name" value="GlgE_dom_N/S"/>
</dbReference>
<comment type="catalytic activity">
    <reaction evidence="5 6">
        <text>alpha-maltose 1-phosphate + [(1-&gt;4)-alpha-D-glucosyl](n) = [(1-&gt;4)-alpha-D-glucosyl](n+2) + phosphate</text>
        <dbReference type="Rhea" id="RHEA:42692"/>
        <dbReference type="Rhea" id="RHEA-COMP:9584"/>
        <dbReference type="Rhea" id="RHEA-COMP:10183"/>
        <dbReference type="ChEBI" id="CHEBI:15444"/>
        <dbReference type="ChEBI" id="CHEBI:43474"/>
        <dbReference type="ChEBI" id="CHEBI:63576"/>
        <dbReference type="EC" id="2.4.99.16"/>
    </reaction>
</comment>
<dbReference type="InterPro" id="IPR013780">
    <property type="entry name" value="Glyco_hydro_b"/>
</dbReference>
<dbReference type="Pfam" id="PF21702">
    <property type="entry name" value="GLGE_C"/>
    <property type="match status" value="1"/>
</dbReference>
<dbReference type="InterPro" id="IPR006047">
    <property type="entry name" value="GH13_cat_dom"/>
</dbReference>
<evidence type="ECO:0000256" key="5">
    <source>
        <dbReference type="ARBA" id="ARBA00048735"/>
    </source>
</evidence>
<feature type="active site" description="Nucleophile" evidence="6">
    <location>
        <position position="392"/>
    </location>
</feature>
<dbReference type="GO" id="GO:0004553">
    <property type="term" value="F:hydrolase activity, hydrolyzing O-glycosyl compounds"/>
    <property type="evidence" value="ECO:0007669"/>
    <property type="project" value="InterPro"/>
</dbReference>
<dbReference type="Gene3D" id="2.60.40.1180">
    <property type="entry name" value="Golgi alpha-mannosidase II"/>
    <property type="match status" value="1"/>
</dbReference>
<evidence type="ECO:0000256" key="4">
    <source>
        <dbReference type="ARBA" id="ARBA00023277"/>
    </source>
</evidence>
<feature type="site" description="Transition state stabilizer" evidence="6">
    <location>
        <position position="479"/>
    </location>
</feature>
<dbReference type="SMART" id="SM00642">
    <property type="entry name" value="Aamy"/>
    <property type="match status" value="1"/>
</dbReference>
<accession>A0A4Y6Q2B6</accession>
<accession>A0A5B8YDS5</accession>
<comment type="similarity">
    <text evidence="6">Belongs to the glycosyl hydrolase 13 family. GlgE subfamily.</text>
</comment>
<dbReference type="HAMAP" id="MF_02124">
    <property type="entry name" value="GlgE"/>
    <property type="match status" value="1"/>
</dbReference>
<organism evidence="8 9">
    <name type="scientific">Persicimonas caeni</name>
    <dbReference type="NCBI Taxonomy" id="2292766"/>
    <lineage>
        <taxon>Bacteria</taxon>
        <taxon>Deltaproteobacteria</taxon>
        <taxon>Bradymonadales</taxon>
        <taxon>Bradymonadaceae</taxon>
        <taxon>Persicimonas</taxon>
    </lineage>
</organism>
<dbReference type="Proteomes" id="UP000315995">
    <property type="component" value="Chromosome"/>
</dbReference>
<dbReference type="Gene3D" id="1.20.58.80">
    <property type="entry name" value="Phosphotransferase system, lactose/cellobiose-type IIA subunit"/>
    <property type="match status" value="1"/>
</dbReference>
<dbReference type="Gene3D" id="2.60.40.10">
    <property type="entry name" value="Immunoglobulins"/>
    <property type="match status" value="1"/>
</dbReference>
<dbReference type="EMBL" id="CP041186">
    <property type="protein sequence ID" value="QDG54693.1"/>
    <property type="molecule type" value="Genomic_DNA"/>
</dbReference>
<dbReference type="OrthoDB" id="9805159at2"/>
<gene>
    <name evidence="6" type="primary">glgE</name>
    <name evidence="8" type="ORF">FIV42_29300</name>
</gene>
<feature type="binding site" evidence="6">
    <location>
        <position position="321"/>
    </location>
    <ligand>
        <name>alpha-maltose 1-phosphate</name>
        <dbReference type="ChEBI" id="CHEBI:63576"/>
    </ligand>
</feature>
<dbReference type="EC" id="2.4.99.16" evidence="6"/>
<dbReference type="InterPro" id="IPR026585">
    <property type="entry name" value="GlgE"/>
</dbReference>
<proteinExistence type="inferred from homology"/>
<dbReference type="InterPro" id="IPR017853">
    <property type="entry name" value="GH"/>
</dbReference>
<feature type="binding site" evidence="6">
    <location>
        <position position="356"/>
    </location>
    <ligand>
        <name>alpha-maltose 1-phosphate</name>
        <dbReference type="ChEBI" id="CHEBI:63576"/>
    </ligand>
</feature>
<dbReference type="Gene3D" id="3.20.20.80">
    <property type="entry name" value="Glycosidases"/>
    <property type="match status" value="1"/>
</dbReference>
<dbReference type="InterPro" id="IPR013783">
    <property type="entry name" value="Ig-like_fold"/>
</dbReference>
<evidence type="ECO:0000256" key="2">
    <source>
        <dbReference type="ARBA" id="ARBA00022676"/>
    </source>
</evidence>
<keyword evidence="3 6" id="KW-0808">Transferase</keyword>
<dbReference type="Pfam" id="PF00128">
    <property type="entry name" value="Alpha-amylase"/>
    <property type="match status" value="1"/>
</dbReference>
<keyword evidence="9" id="KW-1185">Reference proteome</keyword>
<evidence type="ECO:0000256" key="6">
    <source>
        <dbReference type="HAMAP-Rule" id="MF_02124"/>
    </source>
</evidence>
<comment type="function">
    <text evidence="6">Maltosyltransferase that uses maltose 1-phosphate (M1P) as the sugar donor to elongate linear or branched alpha-(1-&gt;4)-glucans. Is involved in a branched alpha-glucan biosynthetic pathway from trehalose, together with TreS, Mak and GlgB.</text>
</comment>
<dbReference type="AlphaFoldDB" id="A0A4Y6Q2B6"/>
<sequence length="674" mass="78255">METEHSQMPQEGRRRAVIEGVEPQIDGGRYPAKRVIGDRVRVEADVFGDGHDEPSCALLWRHESEDTWHEEPMEFVGNDRWRADFHLEQLGRYHFTVSGWLDHFKTWRHDLEKRVDAGQEIDVDLRIGAAMVEDAAERARAGGVKDDAGALSELAALLADSSVSQDERAARALGPVLQELMSNWPDREFAERYEPELTIEVDRKRARFSSWYEMFPRSASAEPGEHGTFRDCEDRLPYIAEMGFDVVYFPPIHPIGRVHRKGKNNATVAAEGDVGSPWAIGSSEGGHKAVHPDLGTLEDFRRLVERAKEFDIEIALDIAFQAAPDHPYVEEHPEWFKERPDGTIQYAENPPKKYEDIYPFDFETDNWQALWEELESVVRHWCEQGVRVFRVDNPHTKPFAMWEWLIASIKEDYPEAIFLSEAFTRPKVMQRLAKLGFSQSYTYFAWRNTKWELSEYLRELTHTEQVEFMRPNFWPNTPDILTEFLQTGKRSAFMMRVALAATMTANYGIYGPAFELMEHVPRHPGSEEYLDSEKYQLRDWDLDAAHSLKDYIARLNRIRKANPALQQNRHTAFHRAENDWVLAFSKRTRDRDNVILTVANLDPDHKQAAMLDLDLAELGLAPDKAFQVHDLIDDARYVWQGHRNYVELDPHVSPVHVFRIGQKLRSERDFDYYT</sequence>
<name>A0A4Y6Q2B6_PERCE</name>
<dbReference type="GO" id="GO:0030979">
    <property type="term" value="P:alpha-glucan biosynthetic process"/>
    <property type="evidence" value="ECO:0007669"/>
    <property type="project" value="UniProtKB-UniRule"/>
</dbReference>
<dbReference type="SUPFAM" id="SSF51445">
    <property type="entry name" value="(Trans)glycosidases"/>
    <property type="match status" value="1"/>
</dbReference>
<dbReference type="GO" id="GO:0016758">
    <property type="term" value="F:hexosyltransferase activity"/>
    <property type="evidence" value="ECO:0007669"/>
    <property type="project" value="UniProtKB-UniRule"/>
</dbReference>
<dbReference type="PANTHER" id="PTHR47786">
    <property type="entry name" value="ALPHA-1,4-GLUCAN:MALTOSE-1-PHOSPHATE MALTOSYLTRANSFERASE"/>
    <property type="match status" value="1"/>
</dbReference>
<evidence type="ECO:0000259" key="7">
    <source>
        <dbReference type="SMART" id="SM00642"/>
    </source>
</evidence>
<evidence type="ECO:0000256" key="3">
    <source>
        <dbReference type="ARBA" id="ARBA00022679"/>
    </source>
</evidence>
<dbReference type="CDD" id="cd11344">
    <property type="entry name" value="AmyAc_GlgE_like"/>
    <property type="match status" value="1"/>
</dbReference>
<evidence type="ECO:0000256" key="1">
    <source>
        <dbReference type="ARBA" id="ARBA00011738"/>
    </source>
</evidence>
<feature type="active site" description="Proton donor" evidence="6">
    <location>
        <position position="421"/>
    </location>
</feature>